<feature type="domain" description="AB hydrolase-1" evidence="1">
    <location>
        <begin position="71"/>
        <end position="291"/>
    </location>
</feature>
<keyword evidence="3" id="KW-1185">Reference proteome</keyword>
<dbReference type="EMBL" id="JACVVK020000009">
    <property type="protein sequence ID" value="KAK7505669.1"/>
    <property type="molecule type" value="Genomic_DNA"/>
</dbReference>
<dbReference type="Pfam" id="PF12697">
    <property type="entry name" value="Abhydrolase_6"/>
    <property type="match status" value="1"/>
</dbReference>
<proteinExistence type="predicted"/>
<organism evidence="2 3">
    <name type="scientific">Batillaria attramentaria</name>
    <dbReference type="NCBI Taxonomy" id="370345"/>
    <lineage>
        <taxon>Eukaryota</taxon>
        <taxon>Metazoa</taxon>
        <taxon>Spiralia</taxon>
        <taxon>Lophotrochozoa</taxon>
        <taxon>Mollusca</taxon>
        <taxon>Gastropoda</taxon>
        <taxon>Caenogastropoda</taxon>
        <taxon>Sorbeoconcha</taxon>
        <taxon>Cerithioidea</taxon>
        <taxon>Batillariidae</taxon>
        <taxon>Batillaria</taxon>
    </lineage>
</organism>
<dbReference type="SUPFAM" id="SSF53474">
    <property type="entry name" value="alpha/beta-Hydrolases"/>
    <property type="match status" value="1"/>
</dbReference>
<dbReference type="InterPro" id="IPR029058">
    <property type="entry name" value="AB_hydrolase_fold"/>
</dbReference>
<comment type="caution">
    <text evidence="2">The sequence shown here is derived from an EMBL/GenBank/DDBJ whole genome shotgun (WGS) entry which is preliminary data.</text>
</comment>
<reference evidence="2 3" key="1">
    <citation type="journal article" date="2023" name="Sci. Data">
        <title>Genome assembly of the Korean intertidal mud-creeper Batillaria attramentaria.</title>
        <authorList>
            <person name="Patra A.K."/>
            <person name="Ho P.T."/>
            <person name="Jun S."/>
            <person name="Lee S.J."/>
            <person name="Kim Y."/>
            <person name="Won Y.J."/>
        </authorList>
    </citation>
    <scope>NUCLEOTIDE SEQUENCE [LARGE SCALE GENOMIC DNA]</scope>
    <source>
        <strain evidence="2">Wonlab-2016</strain>
    </source>
</reference>
<dbReference type="Gene3D" id="3.40.50.1820">
    <property type="entry name" value="alpha/beta hydrolase"/>
    <property type="match status" value="1"/>
</dbReference>
<name>A0ABD0M183_9CAEN</name>
<gene>
    <name evidence="2" type="ORF">BaRGS_00002940</name>
</gene>
<dbReference type="PANTHER" id="PTHR46331:SF2">
    <property type="entry name" value="VALACYCLOVIR HYDROLASE"/>
    <property type="match status" value="1"/>
</dbReference>
<dbReference type="Proteomes" id="UP001519460">
    <property type="component" value="Unassembled WGS sequence"/>
</dbReference>
<evidence type="ECO:0000313" key="3">
    <source>
        <dbReference type="Proteomes" id="UP001519460"/>
    </source>
</evidence>
<evidence type="ECO:0000313" key="2">
    <source>
        <dbReference type="EMBL" id="KAK7505669.1"/>
    </source>
</evidence>
<dbReference type="AlphaFoldDB" id="A0ABD0M183"/>
<sequence>MASVFTSLLRKRSDTVLQDVYRGRLRLSVIGRHLATSARMCSSESSIESHYAEVNGVRIHYEKTGSGDHTVLLLPGALGSSRTDFGPQLEKLNKKKYTIYAFDPRGYGKSIPPERDWPLLFLQRDAEDAVALMKSFQVPQYSVMGWSDGGITGLIIAGRYPQLLRRLIVWGANGYILESDMKLFRDIEDVNKWSERMREPFVKLYGMNYFQTQWSNWVNAYGRYFKDRDGDICREEVKKIRCPTLIVHGQKDALVVQEHPDYLHATIPGSQLVNWPEGKHNLHLRYADELNKLAEEFLDKDK</sequence>
<evidence type="ECO:0000259" key="1">
    <source>
        <dbReference type="Pfam" id="PF12697"/>
    </source>
</evidence>
<accession>A0ABD0M183</accession>
<protein>
    <recommendedName>
        <fullName evidence="1">AB hydrolase-1 domain-containing protein</fullName>
    </recommendedName>
</protein>
<dbReference type="InterPro" id="IPR000073">
    <property type="entry name" value="AB_hydrolase_1"/>
</dbReference>
<dbReference type="PANTHER" id="PTHR46331">
    <property type="entry name" value="VALACYCLOVIR HYDROLASE"/>
    <property type="match status" value="1"/>
</dbReference>